<dbReference type="PROSITE" id="PS51186">
    <property type="entry name" value="GNAT"/>
    <property type="match status" value="1"/>
</dbReference>
<keyword evidence="3" id="KW-1185">Reference proteome</keyword>
<dbReference type="OrthoDB" id="5689at2759"/>
<dbReference type="CDD" id="cd04301">
    <property type="entry name" value="NAT_SF"/>
    <property type="match status" value="1"/>
</dbReference>
<evidence type="ECO:0000313" key="3">
    <source>
        <dbReference type="Proteomes" id="UP000267251"/>
    </source>
</evidence>
<dbReference type="InterPro" id="IPR016181">
    <property type="entry name" value="Acyl_CoA_acyltransferase"/>
</dbReference>
<dbReference type="InterPro" id="IPR000182">
    <property type="entry name" value="GNAT_dom"/>
</dbReference>
<evidence type="ECO:0000259" key="1">
    <source>
        <dbReference type="PROSITE" id="PS51186"/>
    </source>
</evidence>
<protein>
    <recommendedName>
        <fullName evidence="1">N-acetyltransferase domain-containing protein</fullName>
    </recommendedName>
</protein>
<sequence>MSPDSHIQENALLEKENFNVRLSTPNDEKHLDTLYNLINMVNQSSASWASEGHIIKVKRIDRESLRNIITKGSSGLFLAFPTPSPCVYPSLGSDEIQRPIACLKTTIEGSKGHISLLAVDPEYQSKGVASSMIHASDKYLISHDVFFSIFMIHHRRNGIKAQYRRLGCQPTGRIEQVSDPDDPIKNVYYIEEWERPLKATSFHFSQGTTRSYAVKSHL</sequence>
<dbReference type="EMBL" id="KZ987955">
    <property type="protein sequence ID" value="RKP13735.1"/>
    <property type="molecule type" value="Genomic_DNA"/>
</dbReference>
<dbReference type="SUPFAM" id="SSF55729">
    <property type="entry name" value="Acyl-CoA N-acyltransferases (Nat)"/>
    <property type="match status" value="1"/>
</dbReference>
<evidence type="ECO:0000313" key="2">
    <source>
        <dbReference type="EMBL" id="RKP13735.1"/>
    </source>
</evidence>
<gene>
    <name evidence="2" type="ORF">BJ684DRAFT_15897</name>
</gene>
<organism evidence="2 3">
    <name type="scientific">Piptocephalis cylindrospora</name>
    <dbReference type="NCBI Taxonomy" id="1907219"/>
    <lineage>
        <taxon>Eukaryota</taxon>
        <taxon>Fungi</taxon>
        <taxon>Fungi incertae sedis</taxon>
        <taxon>Zoopagomycota</taxon>
        <taxon>Zoopagomycotina</taxon>
        <taxon>Zoopagomycetes</taxon>
        <taxon>Zoopagales</taxon>
        <taxon>Piptocephalidaceae</taxon>
        <taxon>Piptocephalis</taxon>
    </lineage>
</organism>
<feature type="domain" description="N-acetyltransferase" evidence="1">
    <location>
        <begin position="18"/>
        <end position="194"/>
    </location>
</feature>
<proteinExistence type="predicted"/>
<reference evidence="3" key="1">
    <citation type="journal article" date="2018" name="Nat. Microbiol.">
        <title>Leveraging single-cell genomics to expand the fungal tree of life.</title>
        <authorList>
            <person name="Ahrendt S.R."/>
            <person name="Quandt C.A."/>
            <person name="Ciobanu D."/>
            <person name="Clum A."/>
            <person name="Salamov A."/>
            <person name="Andreopoulos B."/>
            <person name="Cheng J.F."/>
            <person name="Woyke T."/>
            <person name="Pelin A."/>
            <person name="Henrissat B."/>
            <person name="Reynolds N.K."/>
            <person name="Benny G.L."/>
            <person name="Smith M.E."/>
            <person name="James T.Y."/>
            <person name="Grigoriev I.V."/>
        </authorList>
    </citation>
    <scope>NUCLEOTIDE SEQUENCE [LARGE SCALE GENOMIC DNA]</scope>
</reference>
<name>A0A4P9Y498_9FUNG</name>
<dbReference type="Proteomes" id="UP000267251">
    <property type="component" value="Unassembled WGS sequence"/>
</dbReference>
<dbReference type="Gene3D" id="3.40.630.30">
    <property type="match status" value="1"/>
</dbReference>
<dbReference type="GO" id="GO:0016747">
    <property type="term" value="F:acyltransferase activity, transferring groups other than amino-acyl groups"/>
    <property type="evidence" value="ECO:0007669"/>
    <property type="project" value="InterPro"/>
</dbReference>
<dbReference type="AlphaFoldDB" id="A0A4P9Y498"/>
<dbReference type="Pfam" id="PF00583">
    <property type="entry name" value="Acetyltransf_1"/>
    <property type="match status" value="1"/>
</dbReference>
<accession>A0A4P9Y498</accession>